<name>A0A1G5RVQ1_9FIRM</name>
<dbReference type="GO" id="GO:0008705">
    <property type="term" value="F:methionine synthase activity"/>
    <property type="evidence" value="ECO:0007669"/>
    <property type="project" value="TreeGrafter"/>
</dbReference>
<dbReference type="InterPro" id="IPR050554">
    <property type="entry name" value="Met_Synthase/Corrinoid"/>
</dbReference>
<evidence type="ECO:0000313" key="6">
    <source>
        <dbReference type="EMBL" id="SCZ78116.1"/>
    </source>
</evidence>
<comment type="similarity">
    <text evidence="1">Belongs to the methylamine corrinoid protein family.</text>
</comment>
<dbReference type="AlphaFoldDB" id="A0A1G5RVQ1"/>
<dbReference type="GO" id="GO:0046872">
    <property type="term" value="F:metal ion binding"/>
    <property type="evidence" value="ECO:0007669"/>
    <property type="project" value="UniProtKB-KW"/>
</dbReference>
<dbReference type="GO" id="GO:0050667">
    <property type="term" value="P:homocysteine metabolic process"/>
    <property type="evidence" value="ECO:0007669"/>
    <property type="project" value="TreeGrafter"/>
</dbReference>
<dbReference type="SUPFAM" id="SSF47644">
    <property type="entry name" value="Methionine synthase domain"/>
    <property type="match status" value="1"/>
</dbReference>
<dbReference type="Proteomes" id="UP000199208">
    <property type="component" value="Unassembled WGS sequence"/>
</dbReference>
<dbReference type="STRING" id="1120920.SAMN03080599_01075"/>
<dbReference type="GO" id="GO:0005829">
    <property type="term" value="C:cytosol"/>
    <property type="evidence" value="ECO:0007669"/>
    <property type="project" value="TreeGrafter"/>
</dbReference>
<gene>
    <name evidence="6" type="ORF">SAMN03080599_01075</name>
</gene>
<proteinExistence type="inferred from homology"/>
<sequence>MRNMDVSQLFSKLSGEVVEYNHDAVIELVKELIARGVDPLRIIDEGLLPGIEIVKDKFEKLEYFLPELIFASEAVKESINLLISTLPESEKNSLVNGKVVIGTPKGDIHDVGKNIFATLLMASGFEIYDIGIDNHIDSFIEKAKEVDADIIAMSCLMTTSMVQTKELMEDLVRLGLRDRFKVILGGGAIQASYAETIGADGYSVDAAGGVNMAKALVGKGA</sequence>
<dbReference type="Pfam" id="PF02310">
    <property type="entry name" value="B12-binding"/>
    <property type="match status" value="1"/>
</dbReference>
<dbReference type="EMBL" id="FMWL01000004">
    <property type="protein sequence ID" value="SCZ78116.1"/>
    <property type="molecule type" value="Genomic_DNA"/>
</dbReference>
<dbReference type="InterPro" id="IPR006158">
    <property type="entry name" value="Cobalamin-bd"/>
</dbReference>
<dbReference type="GO" id="GO:0046653">
    <property type="term" value="P:tetrahydrofolate metabolic process"/>
    <property type="evidence" value="ECO:0007669"/>
    <property type="project" value="TreeGrafter"/>
</dbReference>
<keyword evidence="2" id="KW-0479">Metal-binding</keyword>
<dbReference type="InterPro" id="IPR036724">
    <property type="entry name" value="Cobalamin-bd_sf"/>
</dbReference>
<evidence type="ECO:0000256" key="1">
    <source>
        <dbReference type="ARBA" id="ARBA00010854"/>
    </source>
</evidence>
<evidence type="ECO:0000256" key="2">
    <source>
        <dbReference type="ARBA" id="ARBA00022723"/>
    </source>
</evidence>
<dbReference type="SMART" id="SM01018">
    <property type="entry name" value="B12-binding_2"/>
    <property type="match status" value="1"/>
</dbReference>
<keyword evidence="3" id="KW-0170">Cobalt</keyword>
<dbReference type="Gene3D" id="1.10.1240.10">
    <property type="entry name" value="Methionine synthase domain"/>
    <property type="match status" value="1"/>
</dbReference>
<evidence type="ECO:0000259" key="5">
    <source>
        <dbReference type="PROSITE" id="PS51337"/>
    </source>
</evidence>
<dbReference type="PROSITE" id="PS51332">
    <property type="entry name" value="B12_BINDING"/>
    <property type="match status" value="1"/>
</dbReference>
<dbReference type="PROSITE" id="PS51337">
    <property type="entry name" value="B12_BINDING_NTER"/>
    <property type="match status" value="1"/>
</dbReference>
<dbReference type="Gene3D" id="3.40.50.280">
    <property type="entry name" value="Cobalamin-binding domain"/>
    <property type="match status" value="1"/>
</dbReference>
<protein>
    <submittedName>
        <fullName evidence="6">Trimethylamine corrinoid protein</fullName>
    </submittedName>
</protein>
<organism evidence="6 7">
    <name type="scientific">Acidaminobacter hydrogenoformans DSM 2784</name>
    <dbReference type="NCBI Taxonomy" id="1120920"/>
    <lineage>
        <taxon>Bacteria</taxon>
        <taxon>Bacillati</taxon>
        <taxon>Bacillota</taxon>
        <taxon>Clostridia</taxon>
        <taxon>Peptostreptococcales</taxon>
        <taxon>Acidaminobacteraceae</taxon>
        <taxon>Acidaminobacter</taxon>
    </lineage>
</organism>
<dbReference type="GO" id="GO:0031419">
    <property type="term" value="F:cobalamin binding"/>
    <property type="evidence" value="ECO:0007669"/>
    <property type="project" value="InterPro"/>
</dbReference>
<dbReference type="InterPro" id="IPR003759">
    <property type="entry name" value="Cbl-bd_cap"/>
</dbReference>
<dbReference type="Pfam" id="PF02607">
    <property type="entry name" value="B12-binding_2"/>
    <property type="match status" value="1"/>
</dbReference>
<dbReference type="PANTHER" id="PTHR45833:SF1">
    <property type="entry name" value="METHIONINE SYNTHASE"/>
    <property type="match status" value="1"/>
</dbReference>
<accession>A0A1G5RVQ1</accession>
<dbReference type="PANTHER" id="PTHR45833">
    <property type="entry name" value="METHIONINE SYNTHASE"/>
    <property type="match status" value="1"/>
</dbReference>
<keyword evidence="7" id="KW-1185">Reference proteome</keyword>
<dbReference type="FunFam" id="3.40.50.280:FF:000003">
    <property type="entry name" value="Dimethylamine methyltransferase corrinoid protein"/>
    <property type="match status" value="1"/>
</dbReference>
<evidence type="ECO:0000256" key="3">
    <source>
        <dbReference type="ARBA" id="ARBA00023285"/>
    </source>
</evidence>
<evidence type="ECO:0000259" key="4">
    <source>
        <dbReference type="PROSITE" id="PS51332"/>
    </source>
</evidence>
<feature type="domain" description="B12-binding N-terminal" evidence="5">
    <location>
        <begin position="1"/>
        <end position="94"/>
    </location>
</feature>
<dbReference type="CDD" id="cd02070">
    <property type="entry name" value="corrinoid_protein_B12-BD"/>
    <property type="match status" value="1"/>
</dbReference>
<dbReference type="InterPro" id="IPR036594">
    <property type="entry name" value="Meth_synthase_dom"/>
</dbReference>
<feature type="domain" description="B12-binding" evidence="4">
    <location>
        <begin position="96"/>
        <end position="221"/>
    </location>
</feature>
<evidence type="ECO:0000313" key="7">
    <source>
        <dbReference type="Proteomes" id="UP000199208"/>
    </source>
</evidence>
<dbReference type="SUPFAM" id="SSF52242">
    <property type="entry name" value="Cobalamin (vitamin B12)-binding domain"/>
    <property type="match status" value="1"/>
</dbReference>
<reference evidence="6 7" key="1">
    <citation type="submission" date="2016-10" db="EMBL/GenBank/DDBJ databases">
        <authorList>
            <person name="de Groot N.N."/>
        </authorList>
    </citation>
    <scope>NUCLEOTIDE SEQUENCE [LARGE SCALE GENOMIC DNA]</scope>
    <source>
        <strain evidence="6 7">DSM 2784</strain>
    </source>
</reference>